<dbReference type="EMBL" id="CANTFL010000850">
    <property type="protein sequence ID" value="CAI5728156.1"/>
    <property type="molecule type" value="Genomic_DNA"/>
</dbReference>
<evidence type="ECO:0000256" key="1">
    <source>
        <dbReference type="SAM" id="SignalP"/>
    </source>
</evidence>
<feature type="chain" id="PRO_5043617425" evidence="1">
    <location>
        <begin position="22"/>
        <end position="226"/>
    </location>
</feature>
<proteinExistence type="predicted"/>
<keyword evidence="1" id="KW-0732">Signal</keyword>
<sequence>MSLAILCWTAVATVLLSSAEASLLGENGARVLRAESTTDWPSLSILVRPQFKSSPDVNYTMEAKAVGLEGGKTLYDIYARFDEKHESGLDKSVTSYMQTGGYATVNVTSNAEEVSVCLDSESGPYPIPPINALFEELTKLQFMGEGNSNSGYCHMEYDIVIGDKSYAVCNAVTGLFIEIIVGDMVINLTRKDNVEVLSNAGPGSGCKQVAKPFVTIHSINDALPSV</sequence>
<feature type="signal peptide" evidence="1">
    <location>
        <begin position="1"/>
        <end position="21"/>
    </location>
</feature>
<gene>
    <name evidence="2" type="ORF">HBR001_LOCUS4258</name>
</gene>
<evidence type="ECO:0000313" key="2">
    <source>
        <dbReference type="EMBL" id="CAI5728156.1"/>
    </source>
</evidence>
<evidence type="ECO:0000313" key="3">
    <source>
        <dbReference type="Proteomes" id="UP001162031"/>
    </source>
</evidence>
<organism evidence="2 3">
    <name type="scientific">Hyaloperonospora brassicae</name>
    <name type="common">Brassica downy mildew</name>
    <name type="synonym">Peronospora brassicae</name>
    <dbReference type="NCBI Taxonomy" id="162125"/>
    <lineage>
        <taxon>Eukaryota</taxon>
        <taxon>Sar</taxon>
        <taxon>Stramenopiles</taxon>
        <taxon>Oomycota</taxon>
        <taxon>Peronosporomycetes</taxon>
        <taxon>Peronosporales</taxon>
        <taxon>Peronosporaceae</taxon>
        <taxon>Hyaloperonospora</taxon>
    </lineage>
</organism>
<accession>A0AAV0TZ66</accession>
<dbReference type="Proteomes" id="UP001162031">
    <property type="component" value="Unassembled WGS sequence"/>
</dbReference>
<dbReference type="AlphaFoldDB" id="A0AAV0TZ66"/>
<name>A0AAV0TZ66_HYABA</name>
<keyword evidence="3" id="KW-1185">Reference proteome</keyword>
<reference evidence="2" key="1">
    <citation type="submission" date="2022-12" db="EMBL/GenBank/DDBJ databases">
        <authorList>
            <person name="Webb A."/>
        </authorList>
    </citation>
    <scope>NUCLEOTIDE SEQUENCE</scope>
    <source>
        <strain evidence="2">Hp1</strain>
    </source>
</reference>
<comment type="caution">
    <text evidence="2">The sequence shown here is derived from an EMBL/GenBank/DDBJ whole genome shotgun (WGS) entry which is preliminary data.</text>
</comment>
<protein>
    <submittedName>
        <fullName evidence="2">Uncharacterized protein</fullName>
    </submittedName>
</protein>